<dbReference type="OMA" id="SSEPYWI"/>
<dbReference type="GO" id="GO:0005886">
    <property type="term" value="C:plasma membrane"/>
    <property type="evidence" value="ECO:0007669"/>
    <property type="project" value="TreeGrafter"/>
</dbReference>
<dbReference type="Proteomes" id="UP000075243">
    <property type="component" value="Unassembled WGS sequence"/>
</dbReference>
<protein>
    <submittedName>
        <fullName evidence="4">Uncharacterized protein</fullName>
    </submittedName>
</protein>
<sequence length="198" mass="21981">MLKISVNVFFAAIVSLIVVAVIADIIILWVVIKPHFPLFHLNAVDVSSLNTTITNSSTLTATFDVSVYIRNPNPNLGISYDSLEVVGWFNHHRIGSGSISPRWQEPMTEGSVQARFEVAHKVFPSGLVKGIAAQRARGTVDFGVAIVTSIRFWWHGIVRTRIRSFRLECYPLSLVFPPDKNKSSDIGRLLAPSDCYVT</sequence>
<dbReference type="PANTHER" id="PTHR31234">
    <property type="entry name" value="LATE EMBRYOGENESIS ABUNDANT (LEA) HYDROXYPROLINE-RICH GLYCOPROTEIN FAMILY"/>
    <property type="match status" value="1"/>
</dbReference>
<keyword evidence="5" id="KW-1185">Reference proteome</keyword>
<dbReference type="STRING" id="3821.A0A151R1V9"/>
<keyword evidence="2 3" id="KW-0472">Membrane</keyword>
<dbReference type="Gene3D" id="2.60.40.1820">
    <property type="match status" value="1"/>
</dbReference>
<keyword evidence="3" id="KW-1133">Transmembrane helix</keyword>
<evidence type="ECO:0000313" key="5">
    <source>
        <dbReference type="Proteomes" id="UP000075243"/>
    </source>
</evidence>
<evidence type="ECO:0000256" key="1">
    <source>
        <dbReference type="ARBA" id="ARBA00004370"/>
    </source>
</evidence>
<evidence type="ECO:0000313" key="4">
    <source>
        <dbReference type="EMBL" id="KYP36503.1"/>
    </source>
</evidence>
<feature type="transmembrane region" description="Helical" evidence="3">
    <location>
        <begin position="6"/>
        <end position="32"/>
    </location>
</feature>
<keyword evidence="3" id="KW-0812">Transmembrane</keyword>
<reference evidence="4" key="1">
    <citation type="journal article" date="2012" name="Nat. Biotechnol.">
        <title>Draft genome sequence of pigeonpea (Cajanus cajan), an orphan legume crop of resource-poor farmers.</title>
        <authorList>
            <person name="Varshney R.K."/>
            <person name="Chen W."/>
            <person name="Li Y."/>
            <person name="Bharti A.K."/>
            <person name="Saxena R.K."/>
            <person name="Schlueter J.A."/>
            <person name="Donoghue M.T."/>
            <person name="Azam S."/>
            <person name="Fan G."/>
            <person name="Whaley A.M."/>
            <person name="Farmer A.D."/>
            <person name="Sheridan J."/>
            <person name="Iwata A."/>
            <person name="Tuteja R."/>
            <person name="Penmetsa R.V."/>
            <person name="Wu W."/>
            <person name="Upadhyaya H.D."/>
            <person name="Yang S.P."/>
            <person name="Shah T."/>
            <person name="Saxena K.B."/>
            <person name="Michael T."/>
            <person name="McCombie W.R."/>
            <person name="Yang B."/>
            <person name="Zhang G."/>
            <person name="Yang H."/>
            <person name="Wang J."/>
            <person name="Spillane C."/>
            <person name="Cook D.R."/>
            <person name="May G.D."/>
            <person name="Xu X."/>
            <person name="Jackson S.A."/>
        </authorList>
    </citation>
    <scope>NUCLEOTIDE SEQUENCE [LARGE SCALE GENOMIC DNA]</scope>
</reference>
<dbReference type="Gramene" id="C.cajan_43533.t">
    <property type="protein sequence ID" value="C.cajan_43533.t.cds1"/>
    <property type="gene ID" value="C.cajan_43533"/>
</dbReference>
<dbReference type="InterPro" id="IPR044839">
    <property type="entry name" value="NDR1-like"/>
</dbReference>
<comment type="subcellular location">
    <subcellularLocation>
        <location evidence="1">Membrane</location>
    </subcellularLocation>
</comment>
<dbReference type="GO" id="GO:0098542">
    <property type="term" value="P:defense response to other organism"/>
    <property type="evidence" value="ECO:0007669"/>
    <property type="project" value="InterPro"/>
</dbReference>
<accession>A0A151R1V9</accession>
<name>A0A151R1V9_CAJCA</name>
<organism evidence="4 5">
    <name type="scientific">Cajanus cajan</name>
    <name type="common">Pigeon pea</name>
    <name type="synonym">Cajanus indicus</name>
    <dbReference type="NCBI Taxonomy" id="3821"/>
    <lineage>
        <taxon>Eukaryota</taxon>
        <taxon>Viridiplantae</taxon>
        <taxon>Streptophyta</taxon>
        <taxon>Embryophyta</taxon>
        <taxon>Tracheophyta</taxon>
        <taxon>Spermatophyta</taxon>
        <taxon>Magnoliopsida</taxon>
        <taxon>eudicotyledons</taxon>
        <taxon>Gunneridae</taxon>
        <taxon>Pentapetalae</taxon>
        <taxon>rosids</taxon>
        <taxon>fabids</taxon>
        <taxon>Fabales</taxon>
        <taxon>Fabaceae</taxon>
        <taxon>Papilionoideae</taxon>
        <taxon>50 kb inversion clade</taxon>
        <taxon>NPAAA clade</taxon>
        <taxon>indigoferoid/millettioid clade</taxon>
        <taxon>Phaseoleae</taxon>
        <taxon>Cajanus</taxon>
    </lineage>
</organism>
<dbReference type="PANTHER" id="PTHR31234:SF55">
    <property type="entry name" value="LATE EMBRYOGENESIS ABUNDANT (LEA) HYDROXYPROLINE-RICH GLYCOPROTEIN FAMILY"/>
    <property type="match status" value="1"/>
</dbReference>
<proteinExistence type="predicted"/>
<gene>
    <name evidence="4" type="ORF">KK1_042374</name>
</gene>
<evidence type="ECO:0000256" key="3">
    <source>
        <dbReference type="SAM" id="Phobius"/>
    </source>
</evidence>
<dbReference type="AlphaFoldDB" id="A0A151R1V9"/>
<dbReference type="EMBL" id="KQ484207">
    <property type="protein sequence ID" value="KYP36503.1"/>
    <property type="molecule type" value="Genomic_DNA"/>
</dbReference>
<evidence type="ECO:0000256" key="2">
    <source>
        <dbReference type="ARBA" id="ARBA00023136"/>
    </source>
</evidence>
<dbReference type="SUPFAM" id="SSF117070">
    <property type="entry name" value="LEA14-like"/>
    <property type="match status" value="1"/>
</dbReference>